<dbReference type="GO" id="GO:0005524">
    <property type="term" value="F:ATP binding"/>
    <property type="evidence" value="ECO:0007669"/>
    <property type="project" value="UniProtKB-UniRule"/>
</dbReference>
<sequence length="811" mass="90934">MEDQDYIIGEIKATYFENQNNYYRVMAIKVDETNTMYSEDEIVITGNFVSIQEGTTYRFNGQLVDHPKYGVQFKCLSYETQKISSREGLERYLSSAQFPGIGKTLAKRIVDLFGQETIDIILNEPEKLKQVKGLSPKRRTLLHEILQEQQGNEQIFVKLAEMGFSNQLSAQIFGKYHNEAIEIIEENPYVLIEDIKGFGFKRADDIALRIGFPSDADQRLAGGIVYALDRICMQSGNTYVDKDALADLVADLLSRGHAKPISVDQVKVIIDEMEETGRLIISEDTKVAIPSLYFSEAGIAAKLKHMQSDRYQPDYPGIDLDQEVQDLEVELGIQYGHAQKAAIKEAIMTQVFVLTGGPGTGKTTVLNGIVRLYAKLNDLSLDIDDYDPGAFPINLAAPTGRAAKRMSEMIGLPAVTIHRLLGLTGEEDPSEDLEDEFRSLEADLLIVDEMSMVDTWLANRLLEAVPSFMQVIFVGDRDQLPSVGPGQVLSDIIRSQTVKTRELDEIFRQKDESTIVELAHQIKTGVVPKNLTINQRDRSFIAAPAAKIAPLIGKIAEKAVAKGYSKRDIQVLAPMYKGQAGIDAINQELQAQLNPNNDQSKREMVYFEQIFRLGDKVLQLQNKAEDNVFNGDIGEIVAIFYANETTDKTDEIVVAFDEVEVTYPRKDWQQITLAYCTSIHKAQGSEFPIVIIPLIKQFQRMLKRNLIYTAITRAKQSLILVGDPYAYQTAIQNISNDRDTQLYDFLLEANHLVTDGEEAKVNNEASKTKQNKPANPINEENSSNYQLSAQMIMTGQIDPLIGMDSLSPYDF</sequence>
<proteinExistence type="inferred from homology"/>
<dbReference type="InterPro" id="IPR027785">
    <property type="entry name" value="UvrD-like_helicase_C"/>
</dbReference>
<protein>
    <recommendedName>
        <fullName evidence="3">ATP-dependent RecD2 DNA helicase</fullName>
        <ecNumber evidence="3">5.6.2.3</ecNumber>
    </recommendedName>
    <alternativeName>
        <fullName evidence="3">DNA 5'-3' helicase subunit RecD2</fullName>
    </alternativeName>
</protein>
<evidence type="ECO:0000256" key="4">
    <source>
        <dbReference type="SAM" id="MobiDB-lite"/>
    </source>
</evidence>
<dbReference type="Gene3D" id="1.10.10.2220">
    <property type="match status" value="1"/>
</dbReference>
<reference evidence="9" key="1">
    <citation type="submission" date="2022-12" db="EMBL/GenBank/DDBJ databases">
        <title>Description and comparative metabolic analysis of Aerococcus sp. nov., isolated from the feces of a pig.</title>
        <authorList>
            <person name="Chang Y.-H."/>
        </authorList>
    </citation>
    <scope>NUCLEOTIDE SEQUENCE</scope>
    <source>
        <strain evidence="9">YH-aer222</strain>
    </source>
</reference>
<dbReference type="HAMAP" id="MF_01488">
    <property type="entry name" value="RecD2"/>
    <property type="match status" value="1"/>
</dbReference>
<keyword evidence="3 9" id="KW-0347">Helicase</keyword>
<dbReference type="Pfam" id="PF14490">
    <property type="entry name" value="HHH_RecD2"/>
    <property type="match status" value="1"/>
</dbReference>
<keyword evidence="1 3" id="KW-0547">Nucleotide-binding</keyword>
<dbReference type="RefSeq" id="WP_268751311.1">
    <property type="nucleotide sequence ID" value="NZ_JAPRFQ010000001.1"/>
</dbReference>
<dbReference type="Pfam" id="PF13538">
    <property type="entry name" value="UvrD_C_2"/>
    <property type="match status" value="1"/>
</dbReference>
<dbReference type="GO" id="GO:0017116">
    <property type="term" value="F:single-stranded DNA helicase activity"/>
    <property type="evidence" value="ECO:0007669"/>
    <property type="project" value="TreeGrafter"/>
</dbReference>
<name>A0A9X3FNB9_9LACT</name>
<keyword evidence="10" id="KW-1185">Reference proteome</keyword>
<evidence type="ECO:0000259" key="8">
    <source>
        <dbReference type="Pfam" id="PF23139"/>
    </source>
</evidence>
<dbReference type="InterPro" id="IPR027417">
    <property type="entry name" value="P-loop_NTPase"/>
</dbReference>
<evidence type="ECO:0000256" key="3">
    <source>
        <dbReference type="HAMAP-Rule" id="MF_01488"/>
    </source>
</evidence>
<dbReference type="Pfam" id="PF18335">
    <property type="entry name" value="SH3_13"/>
    <property type="match status" value="1"/>
</dbReference>
<evidence type="ECO:0000313" key="10">
    <source>
        <dbReference type="Proteomes" id="UP001146670"/>
    </source>
</evidence>
<comment type="catalytic activity">
    <reaction evidence="3">
        <text>ATP + H2O = ADP + phosphate + H(+)</text>
        <dbReference type="Rhea" id="RHEA:13065"/>
        <dbReference type="ChEBI" id="CHEBI:15377"/>
        <dbReference type="ChEBI" id="CHEBI:15378"/>
        <dbReference type="ChEBI" id="CHEBI:30616"/>
        <dbReference type="ChEBI" id="CHEBI:43474"/>
        <dbReference type="ChEBI" id="CHEBI:456216"/>
        <dbReference type="EC" id="5.6.2.3"/>
    </reaction>
</comment>
<comment type="caution">
    <text evidence="9">The sequence shown here is derived from an EMBL/GenBank/DDBJ whole genome shotgun (WGS) entry which is preliminary data.</text>
</comment>
<dbReference type="CDD" id="cd17933">
    <property type="entry name" value="DEXSc_RecD-like"/>
    <property type="match status" value="1"/>
</dbReference>
<dbReference type="NCBIfam" id="TIGR01448">
    <property type="entry name" value="recD_rel"/>
    <property type="match status" value="1"/>
</dbReference>
<dbReference type="SUPFAM" id="SSF47781">
    <property type="entry name" value="RuvA domain 2-like"/>
    <property type="match status" value="1"/>
</dbReference>
<evidence type="ECO:0000256" key="2">
    <source>
        <dbReference type="ARBA" id="ARBA00022840"/>
    </source>
</evidence>
<dbReference type="AlphaFoldDB" id="A0A9X3FNB9"/>
<dbReference type="InterPro" id="IPR029493">
    <property type="entry name" value="RecD2-like_HHH"/>
</dbReference>
<evidence type="ECO:0000259" key="5">
    <source>
        <dbReference type="Pfam" id="PF13538"/>
    </source>
</evidence>
<feature type="binding site" evidence="3">
    <location>
        <begin position="359"/>
        <end position="363"/>
    </location>
    <ligand>
        <name>ATP</name>
        <dbReference type="ChEBI" id="CHEBI:30616"/>
    </ligand>
</feature>
<feature type="domain" description="UvrD-like helicase C-terminal" evidence="5">
    <location>
        <begin position="673"/>
        <end position="721"/>
    </location>
</feature>
<dbReference type="PANTHER" id="PTHR43788">
    <property type="entry name" value="DNA2/NAM7 HELICASE FAMILY MEMBER"/>
    <property type="match status" value="1"/>
</dbReference>
<dbReference type="GO" id="GO:0009338">
    <property type="term" value="C:exodeoxyribonuclease V complex"/>
    <property type="evidence" value="ECO:0007669"/>
    <property type="project" value="TreeGrafter"/>
</dbReference>
<dbReference type="SUPFAM" id="SSF52540">
    <property type="entry name" value="P-loop containing nucleoside triphosphate hydrolases"/>
    <property type="match status" value="2"/>
</dbReference>
<gene>
    <name evidence="3" type="primary">recD2</name>
    <name evidence="9" type="ORF">OW157_00205</name>
</gene>
<feature type="domain" description="ATP-dependent RecD2 DNA helicase SH3" evidence="7">
    <location>
        <begin position="585"/>
        <end position="656"/>
    </location>
</feature>
<organism evidence="9 10">
    <name type="scientific">Aerococcus kribbianus</name>
    <dbReference type="NCBI Taxonomy" id="2999064"/>
    <lineage>
        <taxon>Bacteria</taxon>
        <taxon>Bacillati</taxon>
        <taxon>Bacillota</taxon>
        <taxon>Bacilli</taxon>
        <taxon>Lactobacillales</taxon>
        <taxon>Aerococcaceae</taxon>
        <taxon>Aerococcus</taxon>
    </lineage>
</organism>
<dbReference type="EMBL" id="JAPRFR010000001">
    <property type="protein sequence ID" value="MCZ0724986.1"/>
    <property type="molecule type" value="Genomic_DNA"/>
</dbReference>
<dbReference type="InterPro" id="IPR050534">
    <property type="entry name" value="Coronavir_polyprotein_1ab"/>
</dbReference>
<dbReference type="Pfam" id="PF13604">
    <property type="entry name" value="AAA_30"/>
    <property type="match status" value="1"/>
</dbReference>
<dbReference type="InterPro" id="IPR055446">
    <property type="entry name" value="RecD2_N_OB"/>
</dbReference>
<dbReference type="InterPro" id="IPR010994">
    <property type="entry name" value="RuvA_2-like"/>
</dbReference>
<accession>A0A9X3FNB9</accession>
<feature type="domain" description="ATP-dependent RecD2 DNA helicase-like helix-hairpin-helix" evidence="6">
    <location>
        <begin position="148"/>
        <end position="239"/>
    </location>
</feature>
<feature type="region of interest" description="Disordered" evidence="4">
    <location>
        <begin position="757"/>
        <end position="781"/>
    </location>
</feature>
<keyword evidence="3" id="KW-0238">DNA-binding</keyword>
<dbReference type="Pfam" id="PF23139">
    <property type="entry name" value="OB_YrrC"/>
    <property type="match status" value="1"/>
</dbReference>
<evidence type="ECO:0000256" key="1">
    <source>
        <dbReference type="ARBA" id="ARBA00022741"/>
    </source>
</evidence>
<dbReference type="GO" id="GO:0016787">
    <property type="term" value="F:hydrolase activity"/>
    <property type="evidence" value="ECO:0007669"/>
    <property type="project" value="UniProtKB-KW"/>
</dbReference>
<feature type="domain" description="ATP-dependent RecD2 DNA helicase OB-fold" evidence="8">
    <location>
        <begin position="5"/>
        <end position="81"/>
    </location>
</feature>
<dbReference type="Gene3D" id="1.10.150.20">
    <property type="entry name" value="5' to 3' exonuclease, C-terminal subdomain"/>
    <property type="match status" value="1"/>
</dbReference>
<evidence type="ECO:0000259" key="7">
    <source>
        <dbReference type="Pfam" id="PF18335"/>
    </source>
</evidence>
<keyword evidence="2 3" id="KW-0067">ATP-binding</keyword>
<dbReference type="PANTHER" id="PTHR43788:SF6">
    <property type="entry name" value="DNA HELICASE B"/>
    <property type="match status" value="1"/>
</dbReference>
<evidence type="ECO:0000313" key="9">
    <source>
        <dbReference type="EMBL" id="MCZ0724986.1"/>
    </source>
</evidence>
<comment type="function">
    <text evidence="3">DNA-dependent ATPase and ATP-dependent 5'-3' DNA helicase. Has no activity on blunt DNA or DNA with 3'-overhangs, requires at least 10 bases of 5'-ssDNA for helicase activity.</text>
</comment>
<evidence type="ECO:0000259" key="6">
    <source>
        <dbReference type="Pfam" id="PF14490"/>
    </source>
</evidence>
<dbReference type="GO" id="GO:0006310">
    <property type="term" value="P:DNA recombination"/>
    <property type="evidence" value="ECO:0007669"/>
    <property type="project" value="InterPro"/>
</dbReference>
<dbReference type="GO" id="GO:0043139">
    <property type="term" value="F:5'-3' DNA helicase activity"/>
    <property type="evidence" value="ECO:0007669"/>
    <property type="project" value="UniProtKB-UniRule"/>
</dbReference>
<dbReference type="InterPro" id="IPR041451">
    <property type="entry name" value="RecD2_SH13"/>
</dbReference>
<dbReference type="CDD" id="cd18809">
    <property type="entry name" value="SF1_C_RecD"/>
    <property type="match status" value="1"/>
</dbReference>
<dbReference type="Gene3D" id="3.40.50.300">
    <property type="entry name" value="P-loop containing nucleotide triphosphate hydrolases"/>
    <property type="match status" value="2"/>
</dbReference>
<dbReference type="InterPro" id="IPR006345">
    <property type="entry name" value="RecD2"/>
</dbReference>
<dbReference type="GO" id="GO:0003677">
    <property type="term" value="F:DNA binding"/>
    <property type="evidence" value="ECO:0007669"/>
    <property type="project" value="UniProtKB-UniRule"/>
</dbReference>
<dbReference type="EC" id="5.6.2.3" evidence="3"/>
<keyword evidence="3" id="KW-0378">Hydrolase</keyword>
<comment type="similarity">
    <text evidence="3">Belongs to the RecD family. RecD2 subfamily.</text>
</comment>
<keyword evidence="3" id="KW-0413">Isomerase</keyword>
<dbReference type="Proteomes" id="UP001146670">
    <property type="component" value="Unassembled WGS sequence"/>
</dbReference>
<dbReference type="Gene3D" id="2.30.30.940">
    <property type="match status" value="1"/>
</dbReference>